<dbReference type="PANTHER" id="PTHR42852">
    <property type="entry name" value="THIOL:DISULFIDE INTERCHANGE PROTEIN DSBE"/>
    <property type="match status" value="1"/>
</dbReference>
<keyword evidence="5" id="KW-0732">Signal</keyword>
<dbReference type="Proteomes" id="UP000443153">
    <property type="component" value="Unassembled WGS sequence"/>
</dbReference>
<comment type="caution">
    <text evidence="7">The sequence shown here is derived from an EMBL/GenBank/DDBJ whole genome shotgun (WGS) entry which is preliminary data.</text>
</comment>
<evidence type="ECO:0000256" key="2">
    <source>
        <dbReference type="ARBA" id="ARBA00022748"/>
    </source>
</evidence>
<sequence length="174" mass="19874">MTATTIRKKINKLYVLLALFSFMAMQAQEHTFSKAALNDVFLDLKGDEVSFQSIIEANKGKTVLLDIWASWCKDCVVGMPTVKDLQKDFPDVAVVFISLDKNEASWKKGIERFKITEGSHYWANDGWKSELFQDIDLDWIPRYMVLDAEGNIKLYKAIKASDKAIVEQLRNSKS</sequence>
<comment type="subcellular location">
    <subcellularLocation>
        <location evidence="1">Cell envelope</location>
    </subcellularLocation>
</comment>
<feature type="chain" id="PRO_5026152822" evidence="5">
    <location>
        <begin position="28"/>
        <end position="174"/>
    </location>
</feature>
<dbReference type="EMBL" id="WKJH01000021">
    <property type="protein sequence ID" value="MRX65049.1"/>
    <property type="molecule type" value="Genomic_DNA"/>
</dbReference>
<dbReference type="AlphaFoldDB" id="A0A6I2MQF0"/>
<name>A0A6I2MQF0_9FLAO</name>
<dbReference type="Gene3D" id="3.40.30.10">
    <property type="entry name" value="Glutaredoxin"/>
    <property type="match status" value="1"/>
</dbReference>
<evidence type="ECO:0000256" key="1">
    <source>
        <dbReference type="ARBA" id="ARBA00004196"/>
    </source>
</evidence>
<dbReference type="Pfam" id="PF13905">
    <property type="entry name" value="Thioredoxin_8"/>
    <property type="match status" value="1"/>
</dbReference>
<evidence type="ECO:0000256" key="3">
    <source>
        <dbReference type="ARBA" id="ARBA00023157"/>
    </source>
</evidence>
<dbReference type="CDD" id="cd02966">
    <property type="entry name" value="TlpA_like_family"/>
    <property type="match status" value="1"/>
</dbReference>
<accession>A0A6I2MQF0</accession>
<dbReference type="RefSeq" id="WP_154367509.1">
    <property type="nucleotide sequence ID" value="NZ_WKJH01000021.1"/>
</dbReference>
<keyword evidence="8" id="KW-1185">Reference proteome</keyword>
<dbReference type="SUPFAM" id="SSF52833">
    <property type="entry name" value="Thioredoxin-like"/>
    <property type="match status" value="1"/>
</dbReference>
<dbReference type="InterPro" id="IPR036249">
    <property type="entry name" value="Thioredoxin-like_sf"/>
</dbReference>
<evidence type="ECO:0000256" key="4">
    <source>
        <dbReference type="ARBA" id="ARBA00023284"/>
    </source>
</evidence>
<keyword evidence="2" id="KW-0201">Cytochrome c-type biogenesis</keyword>
<reference evidence="7 8" key="1">
    <citation type="submission" date="2019-11" db="EMBL/GenBank/DDBJ databases">
        <title>Maribacter lutea sp. nov., a marine bacterium isolated from intertidal sand.</title>
        <authorList>
            <person name="Liu A."/>
        </authorList>
    </citation>
    <scope>NUCLEOTIDE SEQUENCE [LARGE SCALE GENOMIC DNA]</scope>
    <source>
        <strain evidence="7 8">RZ05</strain>
    </source>
</reference>
<dbReference type="PANTHER" id="PTHR42852:SF6">
    <property type="entry name" value="THIOL:DISULFIDE INTERCHANGE PROTEIN DSBE"/>
    <property type="match status" value="1"/>
</dbReference>
<evidence type="ECO:0000313" key="7">
    <source>
        <dbReference type="EMBL" id="MRX65049.1"/>
    </source>
</evidence>
<dbReference type="GO" id="GO:0030313">
    <property type="term" value="C:cell envelope"/>
    <property type="evidence" value="ECO:0007669"/>
    <property type="project" value="UniProtKB-SubCell"/>
</dbReference>
<dbReference type="GO" id="GO:0017004">
    <property type="term" value="P:cytochrome complex assembly"/>
    <property type="evidence" value="ECO:0007669"/>
    <property type="project" value="UniProtKB-KW"/>
</dbReference>
<dbReference type="PROSITE" id="PS51352">
    <property type="entry name" value="THIOREDOXIN_2"/>
    <property type="match status" value="1"/>
</dbReference>
<evidence type="ECO:0000259" key="6">
    <source>
        <dbReference type="PROSITE" id="PS51352"/>
    </source>
</evidence>
<gene>
    <name evidence="7" type="ORF">GJ691_12860</name>
</gene>
<organism evidence="7 8">
    <name type="scientific">Maribacter luteus</name>
    <dbReference type="NCBI Taxonomy" id="2594478"/>
    <lineage>
        <taxon>Bacteria</taxon>
        <taxon>Pseudomonadati</taxon>
        <taxon>Bacteroidota</taxon>
        <taxon>Flavobacteriia</taxon>
        <taxon>Flavobacteriales</taxon>
        <taxon>Flavobacteriaceae</taxon>
        <taxon>Maribacter</taxon>
    </lineage>
</organism>
<dbReference type="InterPro" id="IPR050553">
    <property type="entry name" value="Thioredoxin_ResA/DsbE_sf"/>
</dbReference>
<dbReference type="InterPro" id="IPR012336">
    <property type="entry name" value="Thioredoxin-like_fold"/>
</dbReference>
<evidence type="ECO:0000313" key="8">
    <source>
        <dbReference type="Proteomes" id="UP000443153"/>
    </source>
</evidence>
<dbReference type="OrthoDB" id="743079at2"/>
<feature type="domain" description="Thioredoxin" evidence="6">
    <location>
        <begin position="30"/>
        <end position="171"/>
    </location>
</feature>
<proteinExistence type="predicted"/>
<evidence type="ECO:0000256" key="5">
    <source>
        <dbReference type="SAM" id="SignalP"/>
    </source>
</evidence>
<protein>
    <submittedName>
        <fullName evidence="7">Redoxin family protein</fullName>
    </submittedName>
</protein>
<keyword evidence="3" id="KW-1015">Disulfide bond</keyword>
<dbReference type="InterPro" id="IPR013766">
    <property type="entry name" value="Thioredoxin_domain"/>
</dbReference>
<feature type="signal peptide" evidence="5">
    <location>
        <begin position="1"/>
        <end position="27"/>
    </location>
</feature>
<keyword evidence="4" id="KW-0676">Redox-active center</keyword>